<dbReference type="PANTHER" id="PTHR24171">
    <property type="entry name" value="ANKYRIN REPEAT DOMAIN-CONTAINING PROTEIN 39-RELATED"/>
    <property type="match status" value="1"/>
</dbReference>
<reference evidence="4" key="1">
    <citation type="submission" date="2023-06" db="EMBL/GenBank/DDBJ databases">
        <title>Genome-scale phylogeny and comparative genomics of the fungal order Sordariales.</title>
        <authorList>
            <consortium name="Lawrence Berkeley National Laboratory"/>
            <person name="Hensen N."/>
            <person name="Bonometti L."/>
            <person name="Westerberg I."/>
            <person name="Brannstrom I.O."/>
            <person name="Guillou S."/>
            <person name="Cros-Aarteil S."/>
            <person name="Calhoun S."/>
            <person name="Haridas S."/>
            <person name="Kuo A."/>
            <person name="Mondo S."/>
            <person name="Pangilinan J."/>
            <person name="Riley R."/>
            <person name="LaButti K."/>
            <person name="Andreopoulos B."/>
            <person name="Lipzen A."/>
            <person name="Chen C."/>
            <person name="Yanf M."/>
            <person name="Daum C."/>
            <person name="Ng V."/>
            <person name="Clum A."/>
            <person name="Steindorff A."/>
            <person name="Ohm R."/>
            <person name="Martin F."/>
            <person name="Silar P."/>
            <person name="Natvig D."/>
            <person name="Lalanne C."/>
            <person name="Gautier V."/>
            <person name="Ament-velasquez S.L."/>
            <person name="Kruys A."/>
            <person name="Hutchinson M.I."/>
            <person name="Powell A.J."/>
            <person name="Barry K."/>
            <person name="Miller A.N."/>
            <person name="Grigoriev I.V."/>
            <person name="Debuchy R."/>
            <person name="Gladieux P."/>
            <person name="Thoren M.H."/>
            <person name="Johannesson H."/>
        </authorList>
    </citation>
    <scope>NUCLEOTIDE SEQUENCE</scope>
    <source>
        <strain evidence="4">SMH2392-1A</strain>
    </source>
</reference>
<gene>
    <name evidence="4" type="ORF">B0T26DRAFT_262152</name>
</gene>
<feature type="repeat" description="ANK" evidence="3">
    <location>
        <begin position="36"/>
        <end position="67"/>
    </location>
</feature>
<dbReference type="Pfam" id="PF12796">
    <property type="entry name" value="Ank_2"/>
    <property type="match status" value="1"/>
</dbReference>
<dbReference type="SUPFAM" id="SSF48403">
    <property type="entry name" value="Ankyrin repeat"/>
    <property type="match status" value="1"/>
</dbReference>
<protein>
    <submittedName>
        <fullName evidence="4">Ankyrin repeat-containing domain protein</fullName>
    </submittedName>
</protein>
<evidence type="ECO:0000313" key="5">
    <source>
        <dbReference type="Proteomes" id="UP001172101"/>
    </source>
</evidence>
<keyword evidence="2 3" id="KW-0040">ANK repeat</keyword>
<name>A0AA40AWX0_9PEZI</name>
<evidence type="ECO:0000256" key="1">
    <source>
        <dbReference type="ARBA" id="ARBA00022737"/>
    </source>
</evidence>
<dbReference type="InterPro" id="IPR036770">
    <property type="entry name" value="Ankyrin_rpt-contain_sf"/>
</dbReference>
<evidence type="ECO:0000313" key="4">
    <source>
        <dbReference type="EMBL" id="KAK0723505.1"/>
    </source>
</evidence>
<dbReference type="AlphaFoldDB" id="A0AA40AWX0"/>
<dbReference type="Proteomes" id="UP001172101">
    <property type="component" value="Unassembled WGS sequence"/>
</dbReference>
<organism evidence="4 5">
    <name type="scientific">Lasiosphaeria miniovina</name>
    <dbReference type="NCBI Taxonomy" id="1954250"/>
    <lineage>
        <taxon>Eukaryota</taxon>
        <taxon>Fungi</taxon>
        <taxon>Dikarya</taxon>
        <taxon>Ascomycota</taxon>
        <taxon>Pezizomycotina</taxon>
        <taxon>Sordariomycetes</taxon>
        <taxon>Sordariomycetidae</taxon>
        <taxon>Sordariales</taxon>
        <taxon>Lasiosphaeriaceae</taxon>
        <taxon>Lasiosphaeria</taxon>
    </lineage>
</organism>
<dbReference type="PROSITE" id="PS50088">
    <property type="entry name" value="ANK_REPEAT"/>
    <property type="match status" value="1"/>
</dbReference>
<keyword evidence="5" id="KW-1185">Reference proteome</keyword>
<dbReference type="EMBL" id="JAUIRO010000003">
    <property type="protein sequence ID" value="KAK0723505.1"/>
    <property type="molecule type" value="Genomic_DNA"/>
</dbReference>
<dbReference type="Gene3D" id="1.25.40.20">
    <property type="entry name" value="Ankyrin repeat-containing domain"/>
    <property type="match status" value="1"/>
</dbReference>
<proteinExistence type="predicted"/>
<sequence>MGYEDSPLILASRGGWGASVQLLLDRGAFADVRDCNGRTPLWNAASLGHRDVAKLLDSGADVDLKDSGGHTPLWAACASLVENEVGETTGIHVPLDRIASAIAIDTYASDIGAGGDVDASDDVDASGDASAADIDWTGNQYCALPSPAATSHRRLGVVKLLLDEGADRESMLLNAVT</sequence>
<evidence type="ECO:0000256" key="2">
    <source>
        <dbReference type="ARBA" id="ARBA00023043"/>
    </source>
</evidence>
<accession>A0AA40AWX0</accession>
<keyword evidence="1" id="KW-0677">Repeat</keyword>
<dbReference type="RefSeq" id="XP_060299429.1">
    <property type="nucleotide sequence ID" value="XM_060434050.1"/>
</dbReference>
<dbReference type="PRINTS" id="PR01415">
    <property type="entry name" value="ANKYRIN"/>
</dbReference>
<dbReference type="GeneID" id="85317320"/>
<dbReference type="InterPro" id="IPR002110">
    <property type="entry name" value="Ankyrin_rpt"/>
</dbReference>
<comment type="caution">
    <text evidence="4">The sequence shown here is derived from an EMBL/GenBank/DDBJ whole genome shotgun (WGS) entry which is preliminary data.</text>
</comment>
<evidence type="ECO:0000256" key="3">
    <source>
        <dbReference type="PROSITE-ProRule" id="PRU00023"/>
    </source>
</evidence>